<comment type="caution">
    <text evidence="2">The sequence shown here is derived from an EMBL/GenBank/DDBJ whole genome shotgun (WGS) entry which is preliminary data.</text>
</comment>
<gene>
    <name evidence="2" type="ORF">FB567DRAFT_605754</name>
</gene>
<dbReference type="InterPro" id="IPR036770">
    <property type="entry name" value="Ankyrin_rpt-contain_sf"/>
</dbReference>
<proteinExistence type="predicted"/>
<dbReference type="AlphaFoldDB" id="A0A8K0R1H1"/>
<dbReference type="OrthoDB" id="3671334at2759"/>
<dbReference type="SUPFAM" id="SSF48403">
    <property type="entry name" value="Ankyrin repeat"/>
    <property type="match status" value="1"/>
</dbReference>
<name>A0A8K0R1H1_9PLEO</name>
<protein>
    <submittedName>
        <fullName evidence="2">Uncharacterized protein</fullName>
    </submittedName>
</protein>
<feature type="region of interest" description="Disordered" evidence="1">
    <location>
        <begin position="359"/>
        <end position="393"/>
    </location>
</feature>
<accession>A0A8K0R1H1</accession>
<evidence type="ECO:0000313" key="3">
    <source>
        <dbReference type="Proteomes" id="UP000813461"/>
    </source>
</evidence>
<evidence type="ECO:0000313" key="2">
    <source>
        <dbReference type="EMBL" id="KAH7082372.1"/>
    </source>
</evidence>
<dbReference type="EMBL" id="JAGMVJ010000014">
    <property type="protein sequence ID" value="KAH7082372.1"/>
    <property type="molecule type" value="Genomic_DNA"/>
</dbReference>
<sequence>MHAFDFYLPPEVVGIIAHYLVCANVKDAWKLRSICASFRHAIVDDMLLRQQKDVLQNARRIMCHLLPLYLAQRTKTPLDVRTEPLDRINMMHGFVCELTECTSTQARDTLLEKLCEGIVAMTGVERIMTLLWDSREQLDDPFVKELRGGPWATTVTCLQPQYKVIAAMAIGAHGTLPNLLAHLDDRKFEYIGHSPLVAAVLLEDERLLQTILDYLATFGPFGDNSWKRLGVIYFIELAIQRETWDLVHLILKRLRSSGARTYALVFNTFHLACFCSGYMDVIRAVCDLQSHSLQRLSPIAFKKIAAVGNMAIFNLLLPAVDLNVGTVDNLQLHIALRGRNLDKVGALIDAGANVNISVKGSDDRQKQGKKKPKGKKKRRKNKMNSHSEPQHPIDVAMNMGAAEVEFLLERGAALPPFSRWNLKHRGVYGCLRGAATSISILPDTSSRTSRAWNLREKVDMDLLDLPPEIFGQVIHELVSKIGANRAWRVREVCRAFASAIAFNVLSQQPRKAFLKSKSNPKTKGTVLSNNAGIYLYYRTKVALDAKPELPAMVRGMVAYLKDGLAIQSFDSEERLLRQVCDNIGQSCKPDLILEGLRLGSQHSSMNKIGTSLSQEQKLTAATLVGSEPLMRPLLSELRPQDPGTEDLLRSPIVIAASLDISDYFICCWIS</sequence>
<reference evidence="2" key="1">
    <citation type="journal article" date="2021" name="Nat. Commun.">
        <title>Genetic determinants of endophytism in the Arabidopsis root mycobiome.</title>
        <authorList>
            <person name="Mesny F."/>
            <person name="Miyauchi S."/>
            <person name="Thiergart T."/>
            <person name="Pickel B."/>
            <person name="Atanasova L."/>
            <person name="Karlsson M."/>
            <person name="Huettel B."/>
            <person name="Barry K.W."/>
            <person name="Haridas S."/>
            <person name="Chen C."/>
            <person name="Bauer D."/>
            <person name="Andreopoulos W."/>
            <person name="Pangilinan J."/>
            <person name="LaButti K."/>
            <person name="Riley R."/>
            <person name="Lipzen A."/>
            <person name="Clum A."/>
            <person name="Drula E."/>
            <person name="Henrissat B."/>
            <person name="Kohler A."/>
            <person name="Grigoriev I.V."/>
            <person name="Martin F.M."/>
            <person name="Hacquard S."/>
        </authorList>
    </citation>
    <scope>NUCLEOTIDE SEQUENCE</scope>
    <source>
        <strain evidence="2">MPI-SDFR-AT-0120</strain>
    </source>
</reference>
<feature type="compositionally biased region" description="Basic residues" evidence="1">
    <location>
        <begin position="367"/>
        <end position="383"/>
    </location>
</feature>
<dbReference type="Gene3D" id="1.25.40.20">
    <property type="entry name" value="Ankyrin repeat-containing domain"/>
    <property type="match status" value="1"/>
</dbReference>
<keyword evidence="3" id="KW-1185">Reference proteome</keyword>
<organism evidence="2 3">
    <name type="scientific">Paraphoma chrysanthemicola</name>
    <dbReference type="NCBI Taxonomy" id="798071"/>
    <lineage>
        <taxon>Eukaryota</taxon>
        <taxon>Fungi</taxon>
        <taxon>Dikarya</taxon>
        <taxon>Ascomycota</taxon>
        <taxon>Pezizomycotina</taxon>
        <taxon>Dothideomycetes</taxon>
        <taxon>Pleosporomycetidae</taxon>
        <taxon>Pleosporales</taxon>
        <taxon>Pleosporineae</taxon>
        <taxon>Phaeosphaeriaceae</taxon>
        <taxon>Paraphoma</taxon>
    </lineage>
</organism>
<dbReference type="Proteomes" id="UP000813461">
    <property type="component" value="Unassembled WGS sequence"/>
</dbReference>
<evidence type="ECO:0000256" key="1">
    <source>
        <dbReference type="SAM" id="MobiDB-lite"/>
    </source>
</evidence>